<evidence type="ECO:0000313" key="2">
    <source>
        <dbReference type="Proteomes" id="UP001214629"/>
    </source>
</evidence>
<evidence type="ECO:0000313" key="1">
    <source>
        <dbReference type="EMBL" id="WFG96997.1"/>
    </source>
</evidence>
<reference evidence="1 2" key="1">
    <citation type="submission" date="2022-04" db="EMBL/GenBank/DDBJ databases">
        <title>Whole genome of Spiroplasma citri.</title>
        <authorList>
            <person name="Khanchezar A."/>
            <person name="Izadpanah K."/>
            <person name="Taghavi M."/>
            <person name="Ghorbani A."/>
            <person name="Beven L."/>
        </authorList>
    </citation>
    <scope>NUCLEOTIDE SEQUENCE [LARGE SCALE GENOMIC DNA]</scope>
    <source>
        <strain evidence="1 2">D4</strain>
    </source>
</reference>
<accession>A0AAX3T0J9</accession>
<gene>
    <name evidence="1" type="ORF">M0C40_03065</name>
</gene>
<organism evidence="1 2">
    <name type="scientific">Spiroplasma citri</name>
    <dbReference type="NCBI Taxonomy" id="2133"/>
    <lineage>
        <taxon>Bacteria</taxon>
        <taxon>Bacillati</taxon>
        <taxon>Mycoplasmatota</taxon>
        <taxon>Mollicutes</taxon>
        <taxon>Entomoplasmatales</taxon>
        <taxon>Spiroplasmataceae</taxon>
        <taxon>Spiroplasma</taxon>
    </lineage>
</organism>
<name>A0AAX3T0J9_SPICI</name>
<dbReference type="EMBL" id="CP096246">
    <property type="protein sequence ID" value="WFG96997.1"/>
    <property type="molecule type" value="Genomic_DNA"/>
</dbReference>
<keyword evidence="2" id="KW-1185">Reference proteome</keyword>
<protein>
    <submittedName>
        <fullName evidence="1">Uncharacterized protein</fullName>
    </submittedName>
</protein>
<sequence>MSLLTSAINNTTNGVDVVRKNTASYVWTGKEYQPDKITPENFVKFYRALVNVFNTGG</sequence>
<dbReference type="RefSeq" id="WP_277939199.1">
    <property type="nucleotide sequence ID" value="NZ_CP096246.1"/>
</dbReference>
<dbReference type="AlphaFoldDB" id="A0AAX3T0J9"/>
<proteinExistence type="predicted"/>
<dbReference type="Proteomes" id="UP001214629">
    <property type="component" value="Chromosome"/>
</dbReference>